<gene>
    <name evidence="1" type="ORF">K3148_01535</name>
</gene>
<dbReference type="RefSeq" id="WP_221425592.1">
    <property type="nucleotide sequence ID" value="NZ_CP081295.1"/>
</dbReference>
<dbReference type="InterPro" id="IPR045617">
    <property type="entry name" value="DUF6445"/>
</dbReference>
<protein>
    <recommendedName>
        <fullName evidence="3">DUF1826 domain-containing protein</fullName>
    </recommendedName>
</protein>
<accession>A0ABX8ZR80</accession>
<sequence length="230" mass="25467">MTSPLALSPNAALSVTRFGREEQPLVTVTDALADPAQVVEIAARHSYKPIGAFYPGLRAAVSERIAMPLVDPLLEHFVSAFGLARTPRFRECFLSVVTASPSDLAPIQRLPHFDGTEPERLAVLLYLDAQETGGTGFYRQRATGFESVDESRFETYRETLESEIARHGLPDSRYIDGDTEIFEQTHRIEGAFNSLVIYRGNTLHCAALPGDFAPETDPRKGRLTLNLFLD</sequence>
<organism evidence="1 2">
    <name type="scientific">Qipengyuania aurantiaca</name>
    <dbReference type="NCBI Taxonomy" id="2867233"/>
    <lineage>
        <taxon>Bacteria</taxon>
        <taxon>Pseudomonadati</taxon>
        <taxon>Pseudomonadota</taxon>
        <taxon>Alphaproteobacteria</taxon>
        <taxon>Sphingomonadales</taxon>
        <taxon>Erythrobacteraceae</taxon>
        <taxon>Qipengyuania</taxon>
    </lineage>
</organism>
<proteinExistence type="predicted"/>
<keyword evidence="2" id="KW-1185">Reference proteome</keyword>
<name>A0ABX8ZR80_9SPHN</name>
<dbReference type="EMBL" id="CP081295">
    <property type="protein sequence ID" value="QZD90118.1"/>
    <property type="molecule type" value="Genomic_DNA"/>
</dbReference>
<reference evidence="1 2" key="1">
    <citation type="submission" date="2021-08" db="EMBL/GenBank/DDBJ databases">
        <title>Comparative Genomics Analysis of the Genus Qipengyuania Reveals Extensive Genetic Diversity and Metabolic Versatility, Including the Description of Fifteen Novel Species.</title>
        <authorList>
            <person name="Liu Y."/>
        </authorList>
    </citation>
    <scope>NUCLEOTIDE SEQUENCE [LARGE SCALE GENOMIC DNA]</scope>
    <source>
        <strain evidence="1 2">1NDH13</strain>
    </source>
</reference>
<dbReference type="Pfam" id="PF20043">
    <property type="entry name" value="DUF6445"/>
    <property type="match status" value="1"/>
</dbReference>
<evidence type="ECO:0000313" key="1">
    <source>
        <dbReference type="EMBL" id="QZD90118.1"/>
    </source>
</evidence>
<dbReference type="Proteomes" id="UP000824281">
    <property type="component" value="Chromosome"/>
</dbReference>
<evidence type="ECO:0008006" key="3">
    <source>
        <dbReference type="Google" id="ProtNLM"/>
    </source>
</evidence>
<evidence type="ECO:0000313" key="2">
    <source>
        <dbReference type="Proteomes" id="UP000824281"/>
    </source>
</evidence>